<proteinExistence type="predicted"/>
<organism evidence="1 2">
    <name type="scientific">Symbiodinium microadriaticum</name>
    <name type="common">Dinoflagellate</name>
    <name type="synonym">Zooxanthella microadriatica</name>
    <dbReference type="NCBI Taxonomy" id="2951"/>
    <lineage>
        <taxon>Eukaryota</taxon>
        <taxon>Sar</taxon>
        <taxon>Alveolata</taxon>
        <taxon>Dinophyceae</taxon>
        <taxon>Suessiales</taxon>
        <taxon>Symbiodiniaceae</taxon>
        <taxon>Symbiodinium</taxon>
    </lineage>
</organism>
<comment type="caution">
    <text evidence="1">The sequence shown here is derived from an EMBL/GenBank/DDBJ whole genome shotgun (WGS) entry which is preliminary data.</text>
</comment>
<dbReference type="OrthoDB" id="10601308at2759"/>
<evidence type="ECO:0000313" key="2">
    <source>
        <dbReference type="Proteomes" id="UP000186817"/>
    </source>
</evidence>
<dbReference type="AlphaFoldDB" id="A0A1Q9E052"/>
<dbReference type="Proteomes" id="UP000186817">
    <property type="component" value="Unassembled WGS sequence"/>
</dbReference>
<name>A0A1Q9E052_SYMMI</name>
<evidence type="ECO:0000313" key="1">
    <source>
        <dbReference type="EMBL" id="OLQ00806.1"/>
    </source>
</evidence>
<keyword evidence="2" id="KW-1185">Reference proteome</keyword>
<gene>
    <name evidence="1" type="ORF">AK812_SmicGene16508</name>
</gene>
<protein>
    <submittedName>
        <fullName evidence="1">Uncharacterized protein</fullName>
    </submittedName>
</protein>
<reference evidence="1 2" key="1">
    <citation type="submission" date="2016-02" db="EMBL/GenBank/DDBJ databases">
        <title>Genome analysis of coral dinoflagellate symbionts highlights evolutionary adaptations to a symbiotic lifestyle.</title>
        <authorList>
            <person name="Aranda M."/>
            <person name="Li Y."/>
            <person name="Liew Y.J."/>
            <person name="Baumgarten S."/>
            <person name="Simakov O."/>
            <person name="Wilson M."/>
            <person name="Piel J."/>
            <person name="Ashoor H."/>
            <person name="Bougouffa S."/>
            <person name="Bajic V.B."/>
            <person name="Ryu T."/>
            <person name="Ravasi T."/>
            <person name="Bayer T."/>
            <person name="Micklem G."/>
            <person name="Kim H."/>
            <person name="Bhak J."/>
            <person name="Lajeunesse T.C."/>
            <person name="Voolstra C.R."/>
        </authorList>
    </citation>
    <scope>NUCLEOTIDE SEQUENCE [LARGE SCALE GENOMIC DNA]</scope>
    <source>
        <strain evidence="1 2">CCMP2467</strain>
    </source>
</reference>
<sequence>MTSTFKQLTLGCSIFRCWCEYPEIGMKSIWSKVDPRGISGGLLKLGYVLLQLSLLKLRDQLEGFVLLLNCSKLGLGPLTAAAMGDAAACVELELVGFAVGDVGVTDEAGLVGCGKPLPQLLILSLCGLYTIRKFAKLSCYFLLNYISWQITGIGRVALTSLYNSIRRLSMLLDDRLATWENLSLTIASILTHAVFTNLLFELAQRGGGSLEPGRVAFQWDLLKVLEEFGHLTPSQVQRIVVDVWNLAELRRLRMTEDAAIRSRYCALPGDLQPALATRSCSAGATFGLAAPFFRWQPAAAKCTGVMAE</sequence>
<accession>A0A1Q9E052</accession>
<dbReference type="EMBL" id="LSRX01000315">
    <property type="protein sequence ID" value="OLQ00806.1"/>
    <property type="molecule type" value="Genomic_DNA"/>
</dbReference>